<dbReference type="InterPro" id="IPR045142">
    <property type="entry name" value="BCAS3-like"/>
</dbReference>
<gene>
    <name evidence="3" type="ORF">CTOB1V02_LOCUS7051</name>
</gene>
<feature type="compositionally biased region" description="Basic residues" evidence="1">
    <location>
        <begin position="207"/>
        <end position="216"/>
    </location>
</feature>
<evidence type="ECO:0000313" key="3">
    <source>
        <dbReference type="EMBL" id="CAD7229178.1"/>
    </source>
</evidence>
<sequence length="792" mass="84645">MVEPMAEKISKTVHATVWLIPPSGEAVEVLSWRQGSVRFLTFLTNPSSSGPTSDLFAQSRPLIAICDSSGPGAPFTTLNLISLRTGVSVKQLTFKSPACELLSSPLAITVLFADHILVLSALTLEELFSVSRTASVPDGGGTAAALGVSWLAYADVSLFPNIRSSGGFDGAMCQQSYTSSMISAARSLTKGIQTLGESVAQTLSASQHHHGHHRHSPPSDVCYGDPLSSSPPSSHNSCGSPQGIITVVDIASVPSSHPVVDPSEGAKQGIILHFPAHFPPLTNLVFDRSGALLLSADVDGRSFHLFRLQPQLSSTTAANAQHLYILTRGETTARVTHLSFSPDARWAAAATLRGTLHVFPVSPYGGQPTARTHLGPRVVNRLSRFQRSAGLDEVSTGGIANSRRSPVPRLSFTGGPITLFPLAQLKHPSPALKEKKKGGSVCYRPTGSTLFCKLASLFSSVSRSWALMPSNPSPGGGNPAAASPNASLQRRHSLKGKRYPQHLYTVGTHGSLIEYALLPKVSSGSNRVGEETPIELQVETRGEWSFLPPLAALELHPPLSPSNPLLTMPLMEPVCRSSKPRNLKEEDESWVAHVEINTYQGPHRRLWMGPQFRFRPKSALISASESSSGSLHSLESGPDLGGGGGMSPFGTPPATSVRPVMIPYNQQHVRTGFHSEAHSAGSGDSVRLFEIYGERSSNSEGSLEPESVEVEKIREDLAEAMIDQEDRADGRRESVDNQSSDPSDNERGTKSGGVGCTPYATASEGSVNEIGLISKKEMQDSMVKKKGKKKRR</sequence>
<dbReference type="GO" id="GO:0006914">
    <property type="term" value="P:autophagy"/>
    <property type="evidence" value="ECO:0007669"/>
    <property type="project" value="InterPro"/>
</dbReference>
<organism evidence="3">
    <name type="scientific">Cyprideis torosa</name>
    <dbReference type="NCBI Taxonomy" id="163714"/>
    <lineage>
        <taxon>Eukaryota</taxon>
        <taxon>Metazoa</taxon>
        <taxon>Ecdysozoa</taxon>
        <taxon>Arthropoda</taxon>
        <taxon>Crustacea</taxon>
        <taxon>Oligostraca</taxon>
        <taxon>Ostracoda</taxon>
        <taxon>Podocopa</taxon>
        <taxon>Podocopida</taxon>
        <taxon>Cytherocopina</taxon>
        <taxon>Cytheroidea</taxon>
        <taxon>Cytherideidae</taxon>
        <taxon>Cyprideis</taxon>
    </lineage>
</organism>
<feature type="compositionally biased region" description="Low complexity" evidence="1">
    <location>
        <begin position="226"/>
        <end position="238"/>
    </location>
</feature>
<feature type="region of interest" description="Disordered" evidence="1">
    <location>
        <begin position="625"/>
        <end position="656"/>
    </location>
</feature>
<dbReference type="AlphaFoldDB" id="A0A7R8ZM85"/>
<dbReference type="PANTHER" id="PTHR13268:SF0">
    <property type="entry name" value="BCAS3 MICROTUBULE ASSOCIATED CELL MIGRATION FACTOR"/>
    <property type="match status" value="1"/>
</dbReference>
<feature type="domain" description="BCAS3 WD40" evidence="2">
    <location>
        <begin position="14"/>
        <end position="413"/>
    </location>
</feature>
<dbReference type="GO" id="GO:0005737">
    <property type="term" value="C:cytoplasm"/>
    <property type="evidence" value="ECO:0007669"/>
    <property type="project" value="TreeGrafter"/>
</dbReference>
<dbReference type="GO" id="GO:0042594">
    <property type="term" value="P:response to starvation"/>
    <property type="evidence" value="ECO:0007669"/>
    <property type="project" value="TreeGrafter"/>
</dbReference>
<accession>A0A7R8ZM85</accession>
<dbReference type="Gene3D" id="2.130.10.10">
    <property type="entry name" value="YVTN repeat-like/Quinoprotein amine dehydrogenase"/>
    <property type="match status" value="1"/>
</dbReference>
<name>A0A7R8ZM85_9CRUS</name>
<feature type="region of interest" description="Disordered" evidence="1">
    <location>
        <begin position="202"/>
        <end position="238"/>
    </location>
</feature>
<evidence type="ECO:0000259" key="2">
    <source>
        <dbReference type="Pfam" id="PF21034"/>
    </source>
</evidence>
<dbReference type="InterPro" id="IPR048382">
    <property type="entry name" value="BCAS3_WD40"/>
</dbReference>
<dbReference type="SUPFAM" id="SSF50978">
    <property type="entry name" value="WD40 repeat-like"/>
    <property type="match status" value="1"/>
</dbReference>
<feature type="compositionally biased region" description="Basic and acidic residues" evidence="1">
    <location>
        <begin position="724"/>
        <end position="735"/>
    </location>
</feature>
<reference evidence="3" key="1">
    <citation type="submission" date="2020-11" db="EMBL/GenBank/DDBJ databases">
        <authorList>
            <person name="Tran Van P."/>
        </authorList>
    </citation>
    <scope>NUCLEOTIDE SEQUENCE</scope>
</reference>
<dbReference type="OrthoDB" id="25778at2759"/>
<dbReference type="EMBL" id="OB661910">
    <property type="protein sequence ID" value="CAD7229178.1"/>
    <property type="molecule type" value="Genomic_DNA"/>
</dbReference>
<evidence type="ECO:0000256" key="1">
    <source>
        <dbReference type="SAM" id="MobiDB-lite"/>
    </source>
</evidence>
<dbReference type="InterPro" id="IPR015943">
    <property type="entry name" value="WD40/YVTN_repeat-like_dom_sf"/>
</dbReference>
<feature type="region of interest" description="Disordered" evidence="1">
    <location>
        <begin position="469"/>
        <end position="491"/>
    </location>
</feature>
<dbReference type="PANTHER" id="PTHR13268">
    <property type="entry name" value="BREAST CARCINOMA AMPLIFIED SEQUENCE 3"/>
    <property type="match status" value="1"/>
</dbReference>
<protein>
    <recommendedName>
        <fullName evidence="2">BCAS3 WD40 domain-containing protein</fullName>
    </recommendedName>
</protein>
<feature type="compositionally biased region" description="Low complexity" evidence="1">
    <location>
        <begin position="625"/>
        <end position="638"/>
    </location>
</feature>
<dbReference type="Pfam" id="PF21034">
    <property type="entry name" value="BCAS3_WD40"/>
    <property type="match status" value="1"/>
</dbReference>
<dbReference type="InterPro" id="IPR036322">
    <property type="entry name" value="WD40_repeat_dom_sf"/>
</dbReference>
<proteinExistence type="predicted"/>
<feature type="region of interest" description="Disordered" evidence="1">
    <location>
        <begin position="723"/>
        <end position="792"/>
    </location>
</feature>
<feature type="compositionally biased region" description="Basic and acidic residues" evidence="1">
    <location>
        <begin position="774"/>
        <end position="783"/>
    </location>
</feature>